<dbReference type="OrthoDB" id="8481147at2"/>
<feature type="region of interest" description="Disordered" evidence="8">
    <location>
        <begin position="1"/>
        <end position="21"/>
    </location>
</feature>
<proteinExistence type="inferred from homology"/>
<evidence type="ECO:0000256" key="5">
    <source>
        <dbReference type="ARBA" id="ARBA00022741"/>
    </source>
</evidence>
<evidence type="ECO:0000313" key="10">
    <source>
        <dbReference type="EMBL" id="TQJ09979.1"/>
    </source>
</evidence>
<dbReference type="GO" id="GO:0005524">
    <property type="term" value="F:ATP binding"/>
    <property type="evidence" value="ECO:0007669"/>
    <property type="project" value="UniProtKB-KW"/>
</dbReference>
<dbReference type="RefSeq" id="WP_141849259.1">
    <property type="nucleotide sequence ID" value="NZ_BAAAPR010000027.1"/>
</dbReference>
<sequence>MSPVGAPQAAPTTGRRTESSGLLEVEGLTLGLRRGKGRDVRIVEGVDLTVGAGQRVGLVGESGSGKSLTLRAIAGLLPAGVEVLGGGIRYAGQELTTMPDRRRRALAGPDIAMVFQEPMTALNPTTRVVDQIAEGPRRHLGLSASAARELAVATMARTGIPDPERRARAYPHELSGGLRQRIMIAMAVSCSPRLLLCDEPTTALDVTVQLQVLRLLTDLCDETGTALLFVTHDLAVVNQTCDDVSVMYAGHIVERGSVADTFTSPCHPYTRGLLESAPDFDRPDRQLVPIPGFPPNVADRSAGCPFAPRCGYVQDRCTHEVPPLLPVTGPRTPRNGTTPRESACFEVARLQEDPS</sequence>
<name>A0A542E3V6_9MICO</name>
<dbReference type="Gene3D" id="3.40.50.300">
    <property type="entry name" value="P-loop containing nucleotide triphosphate hydrolases"/>
    <property type="match status" value="1"/>
</dbReference>
<reference evidence="10 11" key="1">
    <citation type="submission" date="2019-06" db="EMBL/GenBank/DDBJ databases">
        <title>Sequencing the genomes of 1000 actinobacteria strains.</title>
        <authorList>
            <person name="Klenk H.-P."/>
        </authorList>
    </citation>
    <scope>NUCLEOTIDE SEQUENCE [LARGE SCALE GENOMIC DNA]</scope>
    <source>
        <strain evidence="10 11">DSM 18607</strain>
    </source>
</reference>
<comment type="similarity">
    <text evidence="2">Belongs to the ABC transporter superfamily.</text>
</comment>
<evidence type="ECO:0000313" key="11">
    <source>
        <dbReference type="Proteomes" id="UP000317893"/>
    </source>
</evidence>
<dbReference type="PANTHER" id="PTHR43297">
    <property type="entry name" value="OLIGOPEPTIDE TRANSPORT ATP-BINDING PROTEIN APPD"/>
    <property type="match status" value="1"/>
</dbReference>
<dbReference type="EMBL" id="VFMN01000001">
    <property type="protein sequence ID" value="TQJ09979.1"/>
    <property type="molecule type" value="Genomic_DNA"/>
</dbReference>
<keyword evidence="7" id="KW-0472">Membrane</keyword>
<dbReference type="GO" id="GO:0005886">
    <property type="term" value="C:plasma membrane"/>
    <property type="evidence" value="ECO:0007669"/>
    <property type="project" value="UniProtKB-SubCell"/>
</dbReference>
<dbReference type="InterPro" id="IPR027417">
    <property type="entry name" value="P-loop_NTPase"/>
</dbReference>
<dbReference type="SUPFAM" id="SSF52540">
    <property type="entry name" value="P-loop containing nucleoside triphosphate hydrolases"/>
    <property type="match status" value="1"/>
</dbReference>
<dbReference type="Pfam" id="PF08352">
    <property type="entry name" value="oligo_HPY"/>
    <property type="match status" value="1"/>
</dbReference>
<dbReference type="GO" id="GO:0015833">
    <property type="term" value="P:peptide transport"/>
    <property type="evidence" value="ECO:0007669"/>
    <property type="project" value="InterPro"/>
</dbReference>
<evidence type="ECO:0000256" key="7">
    <source>
        <dbReference type="ARBA" id="ARBA00023136"/>
    </source>
</evidence>
<dbReference type="CDD" id="cd03257">
    <property type="entry name" value="ABC_NikE_OppD_transporters"/>
    <property type="match status" value="1"/>
</dbReference>
<evidence type="ECO:0000256" key="2">
    <source>
        <dbReference type="ARBA" id="ARBA00005417"/>
    </source>
</evidence>
<feature type="domain" description="ABC transporter" evidence="9">
    <location>
        <begin position="23"/>
        <end position="274"/>
    </location>
</feature>
<dbReference type="SMART" id="SM00382">
    <property type="entry name" value="AAA"/>
    <property type="match status" value="1"/>
</dbReference>
<organism evidence="10 11">
    <name type="scientific">Lapillicoccus jejuensis</name>
    <dbReference type="NCBI Taxonomy" id="402171"/>
    <lineage>
        <taxon>Bacteria</taxon>
        <taxon>Bacillati</taxon>
        <taxon>Actinomycetota</taxon>
        <taxon>Actinomycetes</taxon>
        <taxon>Micrococcales</taxon>
        <taxon>Intrasporangiaceae</taxon>
        <taxon>Lapillicoccus</taxon>
    </lineage>
</organism>
<dbReference type="InterPro" id="IPR003439">
    <property type="entry name" value="ABC_transporter-like_ATP-bd"/>
</dbReference>
<evidence type="ECO:0000256" key="3">
    <source>
        <dbReference type="ARBA" id="ARBA00022448"/>
    </source>
</evidence>
<dbReference type="InterPro" id="IPR013563">
    <property type="entry name" value="Oligopep_ABC_C"/>
</dbReference>
<comment type="caution">
    <text evidence="10">The sequence shown here is derived from an EMBL/GenBank/DDBJ whole genome shotgun (WGS) entry which is preliminary data.</text>
</comment>
<protein>
    <submittedName>
        <fullName evidence="10">Peptide/nickel transport system ATP-binding protein/dipeptide transport system ATP-binding protein/oligopeptide transport system ATP-binding protein</fullName>
    </submittedName>
</protein>
<evidence type="ECO:0000256" key="8">
    <source>
        <dbReference type="SAM" id="MobiDB-lite"/>
    </source>
</evidence>
<keyword evidence="3" id="KW-0813">Transport</keyword>
<keyword evidence="11" id="KW-1185">Reference proteome</keyword>
<comment type="subcellular location">
    <subcellularLocation>
        <location evidence="1">Cell membrane</location>
        <topology evidence="1">Peripheral membrane protein</topology>
    </subcellularLocation>
</comment>
<keyword evidence="5" id="KW-0547">Nucleotide-binding</keyword>
<dbReference type="Proteomes" id="UP000317893">
    <property type="component" value="Unassembled WGS sequence"/>
</dbReference>
<evidence type="ECO:0000256" key="6">
    <source>
        <dbReference type="ARBA" id="ARBA00022840"/>
    </source>
</evidence>
<dbReference type="InterPro" id="IPR050388">
    <property type="entry name" value="ABC_Ni/Peptide_Import"/>
</dbReference>
<dbReference type="GO" id="GO:0016887">
    <property type="term" value="F:ATP hydrolysis activity"/>
    <property type="evidence" value="ECO:0007669"/>
    <property type="project" value="InterPro"/>
</dbReference>
<dbReference type="Pfam" id="PF00005">
    <property type="entry name" value="ABC_tran"/>
    <property type="match status" value="1"/>
</dbReference>
<keyword evidence="6 10" id="KW-0067">ATP-binding</keyword>
<dbReference type="PROSITE" id="PS50893">
    <property type="entry name" value="ABC_TRANSPORTER_2"/>
    <property type="match status" value="1"/>
</dbReference>
<evidence type="ECO:0000256" key="1">
    <source>
        <dbReference type="ARBA" id="ARBA00004202"/>
    </source>
</evidence>
<accession>A0A542E3V6</accession>
<dbReference type="PANTHER" id="PTHR43297:SF2">
    <property type="entry name" value="DIPEPTIDE TRANSPORT ATP-BINDING PROTEIN DPPD"/>
    <property type="match status" value="1"/>
</dbReference>
<dbReference type="FunFam" id="3.40.50.300:FF:000016">
    <property type="entry name" value="Oligopeptide ABC transporter ATP-binding component"/>
    <property type="match status" value="1"/>
</dbReference>
<keyword evidence="4" id="KW-1003">Cell membrane</keyword>
<dbReference type="InterPro" id="IPR003593">
    <property type="entry name" value="AAA+_ATPase"/>
</dbReference>
<dbReference type="AlphaFoldDB" id="A0A542E3V6"/>
<gene>
    <name evidence="10" type="ORF">FB458_3096</name>
</gene>
<evidence type="ECO:0000259" key="9">
    <source>
        <dbReference type="PROSITE" id="PS50893"/>
    </source>
</evidence>
<dbReference type="NCBIfam" id="TIGR01727">
    <property type="entry name" value="oligo_HPY"/>
    <property type="match status" value="1"/>
</dbReference>
<evidence type="ECO:0000256" key="4">
    <source>
        <dbReference type="ARBA" id="ARBA00022475"/>
    </source>
</evidence>